<keyword evidence="3" id="KW-1185">Reference proteome</keyword>
<dbReference type="AlphaFoldDB" id="A0A8X6VPP6"/>
<proteinExistence type="predicted"/>
<evidence type="ECO:0000256" key="1">
    <source>
        <dbReference type="SAM" id="MobiDB-lite"/>
    </source>
</evidence>
<accession>A0A8X6VPP6</accession>
<sequence>MALRDGAATSRALSKKSGSFAKLQVSARTVRRRTVGLSARRPCLRLPLTLHHRSSMHQDGRIRVWGHHD</sequence>
<dbReference type="Proteomes" id="UP000887159">
    <property type="component" value="Unassembled WGS sequence"/>
</dbReference>
<protein>
    <submittedName>
        <fullName evidence="2">Uncharacterized protein</fullName>
    </submittedName>
</protein>
<comment type="caution">
    <text evidence="2">The sequence shown here is derived from an EMBL/GenBank/DDBJ whole genome shotgun (WGS) entry which is preliminary data.</text>
</comment>
<organism evidence="2 3">
    <name type="scientific">Trichonephila clavipes</name>
    <name type="common">Golden silk orbweaver</name>
    <name type="synonym">Nephila clavipes</name>
    <dbReference type="NCBI Taxonomy" id="2585209"/>
    <lineage>
        <taxon>Eukaryota</taxon>
        <taxon>Metazoa</taxon>
        <taxon>Ecdysozoa</taxon>
        <taxon>Arthropoda</taxon>
        <taxon>Chelicerata</taxon>
        <taxon>Arachnida</taxon>
        <taxon>Araneae</taxon>
        <taxon>Araneomorphae</taxon>
        <taxon>Entelegynae</taxon>
        <taxon>Araneoidea</taxon>
        <taxon>Nephilidae</taxon>
        <taxon>Trichonephila</taxon>
    </lineage>
</organism>
<feature type="region of interest" description="Disordered" evidence="1">
    <location>
        <begin position="1"/>
        <end position="25"/>
    </location>
</feature>
<gene>
    <name evidence="2" type="ORF">TNCV_3296081</name>
</gene>
<evidence type="ECO:0000313" key="2">
    <source>
        <dbReference type="EMBL" id="GFY21964.1"/>
    </source>
</evidence>
<evidence type="ECO:0000313" key="3">
    <source>
        <dbReference type="Proteomes" id="UP000887159"/>
    </source>
</evidence>
<reference evidence="2" key="1">
    <citation type="submission" date="2020-08" db="EMBL/GenBank/DDBJ databases">
        <title>Multicomponent nature underlies the extraordinary mechanical properties of spider dragline silk.</title>
        <authorList>
            <person name="Kono N."/>
            <person name="Nakamura H."/>
            <person name="Mori M."/>
            <person name="Yoshida Y."/>
            <person name="Ohtoshi R."/>
            <person name="Malay A.D."/>
            <person name="Moran D.A.P."/>
            <person name="Tomita M."/>
            <person name="Numata K."/>
            <person name="Arakawa K."/>
        </authorList>
    </citation>
    <scope>NUCLEOTIDE SEQUENCE</scope>
</reference>
<dbReference type="EMBL" id="BMAU01021359">
    <property type="protein sequence ID" value="GFY21964.1"/>
    <property type="molecule type" value="Genomic_DNA"/>
</dbReference>
<name>A0A8X6VPP6_TRICX</name>